<keyword evidence="2 9" id="KW-0479">Metal-binding</keyword>
<comment type="caution">
    <text evidence="11">The sequence shown here is derived from an EMBL/GenBank/DDBJ whole genome shotgun (WGS) entry which is preliminary data.</text>
</comment>
<sequence>MSGTVVVVGSLNLDTVLEVERIPSPGETVHSRSGTFMPGGKGGNQAAAAAAAGAPTRMVAAVGADGDRYLRHLSAAGVDTSAVARLADVPTGAATVIVDDTGENVIVVTEGANGRVRAEQVETEAWGPDDVVLVQFETPAAVVRAAAARAAATGATLVVNPSPWHDDLGDVLEQADVVIVNEHERRQLGGRVAQDRICTTRGGDGARWAGESATPEPITPLDTAGAGDAFAGTLAAALVAGAGRGDALQRAVDAATAVCLRRGAQQWLTS</sequence>
<feature type="binding site" evidence="9">
    <location>
        <position position="222"/>
    </location>
    <ligand>
        <name>K(+)</name>
        <dbReference type="ChEBI" id="CHEBI:29103"/>
    </ligand>
</feature>
<evidence type="ECO:0000256" key="3">
    <source>
        <dbReference type="ARBA" id="ARBA00022741"/>
    </source>
</evidence>
<keyword evidence="7 9" id="KW-0630">Potassium</keyword>
<feature type="binding site" evidence="9">
    <location>
        <begin position="227"/>
        <end position="228"/>
    </location>
    <ligand>
        <name>ATP</name>
        <dbReference type="ChEBI" id="CHEBI:30616"/>
    </ligand>
</feature>
<dbReference type="Proteomes" id="UP001291912">
    <property type="component" value="Unassembled WGS sequence"/>
</dbReference>
<comment type="subunit">
    <text evidence="9">Homodimer.</text>
</comment>
<keyword evidence="9" id="KW-0963">Cytoplasm</keyword>
<dbReference type="PRINTS" id="PR00990">
    <property type="entry name" value="RIBOKINASE"/>
</dbReference>
<dbReference type="EC" id="2.7.1.15" evidence="9"/>
<keyword evidence="8 9" id="KW-0119">Carbohydrate metabolism</keyword>
<reference evidence="11 12" key="1">
    <citation type="submission" date="2023-10" db="EMBL/GenBank/DDBJ databases">
        <title>Microbacterium xanthum sp. nov., isolated from seaweed.</title>
        <authorList>
            <person name="Lee S.D."/>
        </authorList>
    </citation>
    <scope>NUCLEOTIDE SEQUENCE [LARGE SCALE GENOMIC DNA]</scope>
    <source>
        <strain evidence="11 12">KCTC 19124</strain>
    </source>
</reference>
<comment type="pathway">
    <text evidence="9">Carbohydrate metabolism; D-ribose degradation; D-ribose 5-phosphate from beta-D-ribopyranose: step 2/2.</text>
</comment>
<dbReference type="HAMAP" id="MF_01987">
    <property type="entry name" value="Ribokinase"/>
    <property type="match status" value="1"/>
</dbReference>
<feature type="binding site" evidence="9">
    <location>
        <position position="228"/>
    </location>
    <ligand>
        <name>substrate</name>
    </ligand>
</feature>
<evidence type="ECO:0000313" key="11">
    <source>
        <dbReference type="EMBL" id="MDZ8161172.1"/>
    </source>
</evidence>
<name>A0ABU5N5G3_9MICO</name>
<keyword evidence="4 9" id="KW-0418">Kinase</keyword>
<dbReference type="PANTHER" id="PTHR10584:SF166">
    <property type="entry name" value="RIBOKINASE"/>
    <property type="match status" value="1"/>
</dbReference>
<evidence type="ECO:0000256" key="8">
    <source>
        <dbReference type="ARBA" id="ARBA00023277"/>
    </source>
</evidence>
<feature type="binding site" evidence="9">
    <location>
        <begin position="12"/>
        <end position="14"/>
    </location>
    <ligand>
        <name>substrate</name>
    </ligand>
</feature>
<feature type="binding site" evidence="9">
    <location>
        <begin position="200"/>
        <end position="205"/>
    </location>
    <ligand>
        <name>ATP</name>
        <dbReference type="ChEBI" id="CHEBI:30616"/>
    </ligand>
</feature>
<comment type="similarity">
    <text evidence="9">Belongs to the carbohydrate kinase PfkB family. Ribokinase subfamily.</text>
</comment>
<evidence type="ECO:0000256" key="2">
    <source>
        <dbReference type="ARBA" id="ARBA00022723"/>
    </source>
</evidence>
<feature type="binding site" evidence="9">
    <location>
        <position position="181"/>
    </location>
    <ligand>
        <name>ATP</name>
        <dbReference type="ChEBI" id="CHEBI:30616"/>
    </ligand>
</feature>
<gene>
    <name evidence="9" type="primary">rbsK</name>
    <name evidence="11" type="ORF">R2Q92_04935</name>
</gene>
<keyword evidence="5 9" id="KW-0067">ATP-binding</keyword>
<dbReference type="InterPro" id="IPR002139">
    <property type="entry name" value="Ribo/fructo_kinase"/>
</dbReference>
<comment type="catalytic activity">
    <reaction evidence="9">
        <text>D-ribose + ATP = D-ribose 5-phosphate + ADP + H(+)</text>
        <dbReference type="Rhea" id="RHEA:13697"/>
        <dbReference type="ChEBI" id="CHEBI:15378"/>
        <dbReference type="ChEBI" id="CHEBI:30616"/>
        <dbReference type="ChEBI" id="CHEBI:47013"/>
        <dbReference type="ChEBI" id="CHEBI:78346"/>
        <dbReference type="ChEBI" id="CHEBI:456216"/>
        <dbReference type="EC" id="2.7.1.15"/>
    </reaction>
</comment>
<dbReference type="InterPro" id="IPR011877">
    <property type="entry name" value="Ribokinase"/>
</dbReference>
<protein>
    <recommendedName>
        <fullName evidence="9">Ribokinase</fullName>
        <shortName evidence="9">RK</shortName>
        <ecNumber evidence="9">2.7.1.15</ecNumber>
    </recommendedName>
</protein>
<feature type="binding site" evidence="9">
    <location>
        <position position="224"/>
    </location>
    <ligand>
        <name>K(+)</name>
        <dbReference type="ChEBI" id="CHEBI:29103"/>
    </ligand>
</feature>
<dbReference type="Pfam" id="PF00294">
    <property type="entry name" value="PfkB"/>
    <property type="match status" value="1"/>
</dbReference>
<keyword evidence="6 9" id="KW-0460">Magnesium</keyword>
<feature type="binding site" evidence="9">
    <location>
        <position position="137"/>
    </location>
    <ligand>
        <name>substrate</name>
    </ligand>
</feature>
<organism evidence="11 12">
    <name type="scientific">Microbacterium aquimaris</name>
    <dbReference type="NCBI Taxonomy" id="459816"/>
    <lineage>
        <taxon>Bacteria</taxon>
        <taxon>Bacillati</taxon>
        <taxon>Actinomycetota</taxon>
        <taxon>Actinomycetes</taxon>
        <taxon>Micrococcales</taxon>
        <taxon>Microbacteriaceae</taxon>
        <taxon>Microbacterium</taxon>
    </lineage>
</organism>
<dbReference type="InterPro" id="IPR011611">
    <property type="entry name" value="PfkB_dom"/>
</dbReference>
<comment type="subcellular location">
    <subcellularLocation>
        <location evidence="9">Cytoplasm</location>
    </subcellularLocation>
</comment>
<dbReference type="GO" id="GO:0016301">
    <property type="term" value="F:kinase activity"/>
    <property type="evidence" value="ECO:0007669"/>
    <property type="project" value="UniProtKB-KW"/>
</dbReference>
<dbReference type="EMBL" id="JAWJYN010000001">
    <property type="protein sequence ID" value="MDZ8161172.1"/>
    <property type="molecule type" value="Genomic_DNA"/>
</dbReference>
<evidence type="ECO:0000256" key="5">
    <source>
        <dbReference type="ARBA" id="ARBA00022840"/>
    </source>
</evidence>
<comment type="caution">
    <text evidence="9">Lacks conserved residue(s) required for the propagation of feature annotation.</text>
</comment>
<evidence type="ECO:0000256" key="9">
    <source>
        <dbReference type="HAMAP-Rule" id="MF_01987"/>
    </source>
</evidence>
<comment type="function">
    <text evidence="9">Catalyzes the phosphorylation of ribose at O-5 in a reaction requiring ATP and magnesium. The resulting D-ribose-5-phosphate can then be used either for sythesis of nucleotides, histidine, and tryptophan, or as a component of the pentose phosphate pathway.</text>
</comment>
<proteinExistence type="inferred from homology"/>
<evidence type="ECO:0000259" key="10">
    <source>
        <dbReference type="Pfam" id="PF00294"/>
    </source>
</evidence>
<feature type="domain" description="Carbohydrate kinase PfkB" evidence="10">
    <location>
        <begin position="5"/>
        <end position="266"/>
    </location>
</feature>
<feature type="active site" description="Proton acceptor" evidence="9">
    <location>
        <position position="228"/>
    </location>
</feature>
<comment type="cofactor">
    <cofactor evidence="9">
        <name>Mg(2+)</name>
        <dbReference type="ChEBI" id="CHEBI:18420"/>
    </cofactor>
    <text evidence="9">Requires a divalent cation, most likely magnesium in vivo, as an electrophilic catalyst to aid phosphoryl group transfer. It is the chelate of the metal and the nucleotide that is the actual substrate.</text>
</comment>
<dbReference type="PANTHER" id="PTHR10584">
    <property type="entry name" value="SUGAR KINASE"/>
    <property type="match status" value="1"/>
</dbReference>
<feature type="binding site" evidence="9">
    <location>
        <position position="258"/>
    </location>
    <ligand>
        <name>K(+)</name>
        <dbReference type="ChEBI" id="CHEBI:29103"/>
    </ligand>
</feature>
<accession>A0ABU5N5G3</accession>
<feature type="binding site" evidence="9">
    <location>
        <position position="263"/>
    </location>
    <ligand>
        <name>K(+)</name>
        <dbReference type="ChEBI" id="CHEBI:29103"/>
    </ligand>
</feature>
<keyword evidence="12" id="KW-1185">Reference proteome</keyword>
<evidence type="ECO:0000256" key="4">
    <source>
        <dbReference type="ARBA" id="ARBA00022777"/>
    </source>
</evidence>
<evidence type="ECO:0000256" key="6">
    <source>
        <dbReference type="ARBA" id="ARBA00022842"/>
    </source>
</evidence>
<evidence type="ECO:0000256" key="1">
    <source>
        <dbReference type="ARBA" id="ARBA00022679"/>
    </source>
</evidence>
<keyword evidence="3 9" id="KW-0547">Nucleotide-binding</keyword>
<evidence type="ECO:0000313" key="12">
    <source>
        <dbReference type="Proteomes" id="UP001291912"/>
    </source>
</evidence>
<evidence type="ECO:0000256" key="7">
    <source>
        <dbReference type="ARBA" id="ARBA00022958"/>
    </source>
</evidence>
<comment type="activity regulation">
    <text evidence="9">Activated by a monovalent cation that binds near, but not in, the active site. The most likely occupant of the site in vivo is potassium. Ion binding induces a conformational change that may alter substrate affinity.</text>
</comment>
<dbReference type="InterPro" id="IPR029056">
    <property type="entry name" value="Ribokinase-like"/>
</dbReference>
<dbReference type="Gene3D" id="3.40.1190.20">
    <property type="match status" value="1"/>
</dbReference>
<feature type="binding site" evidence="9">
    <location>
        <begin position="40"/>
        <end position="44"/>
    </location>
    <ligand>
        <name>substrate</name>
    </ligand>
</feature>
<feature type="binding site" evidence="9">
    <location>
        <position position="261"/>
    </location>
    <ligand>
        <name>K(+)</name>
        <dbReference type="ChEBI" id="CHEBI:29103"/>
    </ligand>
</feature>
<dbReference type="RefSeq" id="WP_194423815.1">
    <property type="nucleotide sequence ID" value="NZ_BAAAPT010000001.1"/>
</dbReference>
<keyword evidence="1 9" id="KW-0808">Transferase</keyword>
<dbReference type="SUPFAM" id="SSF53613">
    <property type="entry name" value="Ribokinase-like"/>
    <property type="match status" value="1"/>
</dbReference>